<evidence type="ECO:0000313" key="5">
    <source>
        <dbReference type="Proteomes" id="UP000190625"/>
    </source>
</evidence>
<feature type="transmembrane region" description="Helical" evidence="3">
    <location>
        <begin position="71"/>
        <end position="94"/>
    </location>
</feature>
<evidence type="ECO:0000256" key="2">
    <source>
        <dbReference type="ARBA" id="ARBA00022989"/>
    </source>
</evidence>
<keyword evidence="3" id="KW-0472">Membrane</keyword>
<organism evidence="4 5">
    <name type="scientific">Selenihalanaerobacter shriftii</name>
    <dbReference type="NCBI Taxonomy" id="142842"/>
    <lineage>
        <taxon>Bacteria</taxon>
        <taxon>Bacillati</taxon>
        <taxon>Bacillota</taxon>
        <taxon>Clostridia</taxon>
        <taxon>Halanaerobiales</taxon>
        <taxon>Halobacteroidaceae</taxon>
        <taxon>Selenihalanaerobacter</taxon>
    </lineage>
</organism>
<dbReference type="PANTHER" id="PTHR37815">
    <property type="entry name" value="UPF0397 PROTEIN BC_2624-RELATED"/>
    <property type="match status" value="1"/>
</dbReference>
<keyword evidence="1 3" id="KW-0812">Transmembrane</keyword>
<gene>
    <name evidence="4" type="ORF">SAMN02745118_01733</name>
</gene>
<dbReference type="Proteomes" id="UP000190625">
    <property type="component" value="Unassembled WGS sequence"/>
</dbReference>
<evidence type="ECO:0000256" key="3">
    <source>
        <dbReference type="SAM" id="Phobius"/>
    </source>
</evidence>
<feature type="transmembrane region" description="Helical" evidence="3">
    <location>
        <begin position="143"/>
        <end position="161"/>
    </location>
</feature>
<name>A0A1T4N8K3_9FIRM</name>
<dbReference type="GO" id="GO:0016020">
    <property type="term" value="C:membrane"/>
    <property type="evidence" value="ECO:0007669"/>
    <property type="project" value="InterPro"/>
</dbReference>
<feature type="transmembrane region" description="Helical" evidence="3">
    <location>
        <begin position="106"/>
        <end position="123"/>
    </location>
</feature>
<keyword evidence="5" id="KW-1185">Reference proteome</keyword>
<dbReference type="AlphaFoldDB" id="A0A1T4N8K3"/>
<dbReference type="Gene3D" id="1.10.1760.20">
    <property type="match status" value="1"/>
</dbReference>
<sequence length="168" mass="17503">MNKTKELSLKGLLIALVTVSTMVIKVPVPATEGYIHLGDSMIYLSSILFGPGVGLIAGGLGSALADLLSGYGHWALPTLIIKGIEGLIIGKIAIRSRGETSVRFKDVIAALLGGGWMVAGYYLGGAILTKSFIAPLSSIPWNIIQAVGGAVIAFPVLFAILKTDLLEI</sequence>
<accession>A0A1T4N8K3</accession>
<dbReference type="RefSeq" id="WP_078810197.1">
    <property type="nucleotide sequence ID" value="NZ_FUWM01000013.1"/>
</dbReference>
<evidence type="ECO:0000313" key="4">
    <source>
        <dbReference type="EMBL" id="SJZ75453.1"/>
    </source>
</evidence>
<dbReference type="PANTHER" id="PTHR37815:SF3">
    <property type="entry name" value="UPF0397 PROTEIN SPR0429"/>
    <property type="match status" value="1"/>
</dbReference>
<proteinExistence type="predicted"/>
<evidence type="ECO:0000256" key="1">
    <source>
        <dbReference type="ARBA" id="ARBA00022692"/>
    </source>
</evidence>
<dbReference type="EMBL" id="FUWM01000013">
    <property type="protein sequence ID" value="SJZ75453.1"/>
    <property type="molecule type" value="Genomic_DNA"/>
</dbReference>
<dbReference type="Pfam" id="PF07155">
    <property type="entry name" value="ECF-ribofla_trS"/>
    <property type="match status" value="1"/>
</dbReference>
<feature type="transmembrane region" description="Helical" evidence="3">
    <location>
        <begin position="42"/>
        <end position="65"/>
    </location>
</feature>
<protein>
    <submittedName>
        <fullName evidence="4">Uncharacterized membrane protein</fullName>
    </submittedName>
</protein>
<dbReference type="OrthoDB" id="411368at2"/>
<reference evidence="5" key="1">
    <citation type="submission" date="2017-02" db="EMBL/GenBank/DDBJ databases">
        <authorList>
            <person name="Varghese N."/>
            <person name="Submissions S."/>
        </authorList>
    </citation>
    <scope>NUCLEOTIDE SEQUENCE [LARGE SCALE GENOMIC DNA]</scope>
    <source>
        <strain evidence="5">ATCC BAA-73</strain>
    </source>
</reference>
<keyword evidence="2 3" id="KW-1133">Transmembrane helix</keyword>
<dbReference type="STRING" id="142842.SAMN02745118_01733"/>
<feature type="transmembrane region" description="Helical" evidence="3">
    <location>
        <begin position="12"/>
        <end position="30"/>
    </location>
</feature>
<dbReference type="InterPro" id="IPR009825">
    <property type="entry name" value="ECF_substrate-spec-like"/>
</dbReference>